<dbReference type="GO" id="GO:0006974">
    <property type="term" value="P:DNA damage response"/>
    <property type="evidence" value="ECO:0007669"/>
    <property type="project" value="TreeGrafter"/>
</dbReference>
<protein>
    <recommendedName>
        <fullName evidence="2">Macro domain-containing protein</fullName>
    </recommendedName>
</protein>
<dbReference type="SMART" id="SM00506">
    <property type="entry name" value="A1pp"/>
    <property type="match status" value="1"/>
</dbReference>
<dbReference type="SUPFAM" id="SSF52949">
    <property type="entry name" value="Macro domain-like"/>
    <property type="match status" value="1"/>
</dbReference>
<dbReference type="EMBL" id="KQ257457">
    <property type="protein sequence ID" value="KNC99527.1"/>
    <property type="molecule type" value="Genomic_DNA"/>
</dbReference>
<sequence length="362" mass="39431">MLPNICRQSFSLIHRVASPSCCRSSRRMTTFTHNDACSRLRPGDLKVGEKRSKRAEGEYAADARLKDKILLWKGDITTIEVDAIVNAANKSLLGGGGVDGAIHRAAGRGLLRECRTLGGCKTGDAKITAGYDLPARHVIHTVGPIGENSAALASCYKRCLEVLVENGLRTIVFPCISTGIYGYPNRPAAKVALGTVRRWLETDSNAEKVDKIVFCLFMSVDVQSYLELMDRYFPPDDLQNKRHKPSHSSEFVSDSNVESNHSKTLLSTTTEEVAQVAEQNEDLIDNERGLKLVGDNSRLSQGQQDAPDAGSTQDAQGKQEDIFQPSQRTETNPDVESSSASPAHTSSLRQEGKEGGLDVQEG</sequence>
<dbReference type="GO" id="GO:0042278">
    <property type="term" value="P:purine nucleoside metabolic process"/>
    <property type="evidence" value="ECO:0007669"/>
    <property type="project" value="TreeGrafter"/>
</dbReference>
<evidence type="ECO:0000313" key="4">
    <source>
        <dbReference type="Proteomes" id="UP000053201"/>
    </source>
</evidence>
<accession>A0A0L0HEK4</accession>
<dbReference type="NCBIfam" id="NF001664">
    <property type="entry name" value="PRK00431.1-6"/>
    <property type="match status" value="1"/>
</dbReference>
<dbReference type="CDD" id="cd02908">
    <property type="entry name" value="Macro_OAADPr_deacetylase"/>
    <property type="match status" value="1"/>
</dbReference>
<dbReference type="AlphaFoldDB" id="A0A0L0HEK4"/>
<organism evidence="3 4">
    <name type="scientific">Spizellomyces punctatus (strain DAOM BR117)</name>
    <dbReference type="NCBI Taxonomy" id="645134"/>
    <lineage>
        <taxon>Eukaryota</taxon>
        <taxon>Fungi</taxon>
        <taxon>Fungi incertae sedis</taxon>
        <taxon>Chytridiomycota</taxon>
        <taxon>Chytridiomycota incertae sedis</taxon>
        <taxon>Chytridiomycetes</taxon>
        <taxon>Spizellomycetales</taxon>
        <taxon>Spizellomycetaceae</taxon>
        <taxon>Spizellomyces</taxon>
    </lineage>
</organism>
<evidence type="ECO:0000259" key="2">
    <source>
        <dbReference type="PROSITE" id="PS51154"/>
    </source>
</evidence>
<dbReference type="GeneID" id="27688343"/>
<dbReference type="PANTHER" id="PTHR11106:SF27">
    <property type="entry name" value="MACRO DOMAIN-CONTAINING PROTEIN"/>
    <property type="match status" value="1"/>
</dbReference>
<dbReference type="GO" id="GO:0005654">
    <property type="term" value="C:nucleoplasm"/>
    <property type="evidence" value="ECO:0007669"/>
    <property type="project" value="TreeGrafter"/>
</dbReference>
<feature type="region of interest" description="Disordered" evidence="1">
    <location>
        <begin position="239"/>
        <end position="269"/>
    </location>
</feature>
<dbReference type="OrthoDB" id="6077599at2759"/>
<dbReference type="VEuPathDB" id="FungiDB:SPPG_04918"/>
<dbReference type="Pfam" id="PF01661">
    <property type="entry name" value="Macro"/>
    <property type="match status" value="1"/>
</dbReference>
<dbReference type="RefSeq" id="XP_016607567.1">
    <property type="nucleotide sequence ID" value="XM_016753157.1"/>
</dbReference>
<dbReference type="eggNOG" id="KOG2633">
    <property type="taxonomic scope" value="Eukaryota"/>
</dbReference>
<dbReference type="InParanoid" id="A0A0L0HEK4"/>
<dbReference type="Gene3D" id="3.40.220.10">
    <property type="entry name" value="Leucine Aminopeptidase, subunit E, domain 1"/>
    <property type="match status" value="1"/>
</dbReference>
<feature type="domain" description="Macro" evidence="2">
    <location>
        <begin position="56"/>
        <end position="233"/>
    </location>
</feature>
<proteinExistence type="predicted"/>
<feature type="region of interest" description="Disordered" evidence="1">
    <location>
        <begin position="298"/>
        <end position="362"/>
    </location>
</feature>
<feature type="compositionally biased region" description="Polar residues" evidence="1">
    <location>
        <begin position="248"/>
        <end position="269"/>
    </location>
</feature>
<dbReference type="InterPro" id="IPR002589">
    <property type="entry name" value="Macro_dom"/>
</dbReference>
<keyword evidence="4" id="KW-1185">Reference proteome</keyword>
<feature type="compositionally biased region" description="Polar residues" evidence="1">
    <location>
        <begin position="298"/>
        <end position="316"/>
    </location>
</feature>
<evidence type="ECO:0000313" key="3">
    <source>
        <dbReference type="EMBL" id="KNC99527.1"/>
    </source>
</evidence>
<reference evidence="3 4" key="1">
    <citation type="submission" date="2009-08" db="EMBL/GenBank/DDBJ databases">
        <title>The Genome Sequence of Spizellomyces punctatus strain DAOM BR117.</title>
        <authorList>
            <consortium name="The Broad Institute Genome Sequencing Platform"/>
            <person name="Russ C."/>
            <person name="Cuomo C."/>
            <person name="Shea T."/>
            <person name="Young S.K."/>
            <person name="Zeng Q."/>
            <person name="Koehrsen M."/>
            <person name="Haas B."/>
            <person name="Borodovsky M."/>
            <person name="Guigo R."/>
            <person name="Alvarado L."/>
            <person name="Berlin A."/>
            <person name="Bochicchio J."/>
            <person name="Borenstein D."/>
            <person name="Chapman S."/>
            <person name="Chen Z."/>
            <person name="Engels R."/>
            <person name="Freedman E."/>
            <person name="Gellesch M."/>
            <person name="Goldberg J."/>
            <person name="Griggs A."/>
            <person name="Gujja S."/>
            <person name="Heiman D."/>
            <person name="Hepburn T."/>
            <person name="Howarth C."/>
            <person name="Jen D."/>
            <person name="Larson L."/>
            <person name="Lewis B."/>
            <person name="Mehta T."/>
            <person name="Park D."/>
            <person name="Pearson M."/>
            <person name="Roberts A."/>
            <person name="Saif S."/>
            <person name="Shenoy N."/>
            <person name="Sisk P."/>
            <person name="Stolte C."/>
            <person name="Sykes S."/>
            <person name="Thomson T."/>
            <person name="Walk T."/>
            <person name="White J."/>
            <person name="Yandava C."/>
            <person name="Burger G."/>
            <person name="Gray M.W."/>
            <person name="Holland P.W.H."/>
            <person name="King N."/>
            <person name="Lang F.B.F."/>
            <person name="Roger A.J."/>
            <person name="Ruiz-Trillo I."/>
            <person name="Lander E."/>
            <person name="Nusbaum C."/>
        </authorList>
    </citation>
    <scope>NUCLEOTIDE SEQUENCE [LARGE SCALE GENOMIC DNA]</scope>
    <source>
        <strain evidence="3 4">DAOM BR117</strain>
    </source>
</reference>
<name>A0A0L0HEK4_SPIPD</name>
<dbReference type="OMA" id="IGFDAMC"/>
<dbReference type="PROSITE" id="PS51154">
    <property type="entry name" value="MACRO"/>
    <property type="match status" value="1"/>
</dbReference>
<evidence type="ECO:0000256" key="1">
    <source>
        <dbReference type="SAM" id="MobiDB-lite"/>
    </source>
</evidence>
<dbReference type="Proteomes" id="UP000053201">
    <property type="component" value="Unassembled WGS sequence"/>
</dbReference>
<gene>
    <name evidence="3" type="ORF">SPPG_04918</name>
</gene>
<dbReference type="GO" id="GO:0140291">
    <property type="term" value="P:peptidyl-glutamate ADP-deribosylation"/>
    <property type="evidence" value="ECO:0007669"/>
    <property type="project" value="TreeGrafter"/>
</dbReference>
<dbReference type="STRING" id="645134.A0A0L0HEK4"/>
<feature type="compositionally biased region" description="Low complexity" evidence="1">
    <location>
        <begin position="337"/>
        <end position="347"/>
    </location>
</feature>
<dbReference type="GO" id="GO:0140293">
    <property type="term" value="F:ADP-ribosylglutamate hydrolase activity"/>
    <property type="evidence" value="ECO:0007669"/>
    <property type="project" value="TreeGrafter"/>
</dbReference>
<feature type="compositionally biased region" description="Polar residues" evidence="1">
    <location>
        <begin position="324"/>
        <end position="336"/>
    </location>
</feature>
<dbReference type="InterPro" id="IPR043472">
    <property type="entry name" value="Macro_dom-like"/>
</dbReference>
<dbReference type="PANTHER" id="PTHR11106">
    <property type="entry name" value="GANGLIOSIDE INDUCED DIFFERENTIATION ASSOCIATED PROTEIN 2-RELATED"/>
    <property type="match status" value="1"/>
</dbReference>